<keyword evidence="1" id="KW-0472">Membrane</keyword>
<feature type="transmembrane region" description="Helical" evidence="1">
    <location>
        <begin position="110"/>
        <end position="132"/>
    </location>
</feature>
<comment type="caution">
    <text evidence="2">The sequence shown here is derived from an EMBL/GenBank/DDBJ whole genome shotgun (WGS) entry which is preliminary data.</text>
</comment>
<feature type="transmembrane region" description="Helical" evidence="1">
    <location>
        <begin position="21"/>
        <end position="45"/>
    </location>
</feature>
<feature type="transmembrane region" description="Helical" evidence="1">
    <location>
        <begin position="76"/>
        <end position="98"/>
    </location>
</feature>
<feature type="transmembrane region" description="Helical" evidence="1">
    <location>
        <begin position="201"/>
        <end position="217"/>
    </location>
</feature>
<dbReference type="InterPro" id="IPR029058">
    <property type="entry name" value="AB_hydrolase_fold"/>
</dbReference>
<accession>A0ABU2AXF5</accession>
<organism evidence="2 3">
    <name type="scientific">Enteractinococcus fodinae</name>
    <dbReference type="NCBI Taxonomy" id="684663"/>
    <lineage>
        <taxon>Bacteria</taxon>
        <taxon>Bacillati</taxon>
        <taxon>Actinomycetota</taxon>
        <taxon>Actinomycetes</taxon>
        <taxon>Micrococcales</taxon>
        <taxon>Micrococcaceae</taxon>
    </lineage>
</organism>
<evidence type="ECO:0000313" key="2">
    <source>
        <dbReference type="EMBL" id="MDR7346030.1"/>
    </source>
</evidence>
<keyword evidence="1" id="KW-1133">Transmembrane helix</keyword>
<feature type="transmembrane region" description="Helical" evidence="1">
    <location>
        <begin position="229"/>
        <end position="248"/>
    </location>
</feature>
<feature type="transmembrane region" description="Helical" evidence="1">
    <location>
        <begin position="138"/>
        <end position="156"/>
    </location>
</feature>
<dbReference type="Proteomes" id="UP001183794">
    <property type="component" value="Unassembled WGS sequence"/>
</dbReference>
<feature type="transmembrane region" description="Helical" evidence="1">
    <location>
        <begin position="176"/>
        <end position="195"/>
    </location>
</feature>
<gene>
    <name evidence="2" type="ORF">J2S62_000287</name>
</gene>
<keyword evidence="3" id="KW-1185">Reference proteome</keyword>
<protein>
    <submittedName>
        <fullName evidence="2">Pimeloyl-ACP methyl ester carboxylesterase</fullName>
    </submittedName>
</protein>
<evidence type="ECO:0000256" key="1">
    <source>
        <dbReference type="SAM" id="Phobius"/>
    </source>
</evidence>
<dbReference type="SUPFAM" id="SSF53474">
    <property type="entry name" value="alpha/beta-Hydrolases"/>
    <property type="match status" value="1"/>
</dbReference>
<evidence type="ECO:0000313" key="3">
    <source>
        <dbReference type="Proteomes" id="UP001183794"/>
    </source>
</evidence>
<sequence>MPGARAMNRTDRLAQPAAQPLSWLRMWPLAALTVAVMLLMGTGVLPDWPGLVHLVALPPLDLYTDLRLIVVQATSWPVALLTLLGIVAVRVTMIAYIVGAVTRRNLGLAVRFYGVVSFPLLVAAFFMGVASAMPVARFFWGALAIVALTAVLTMALPWHGSVRLRSAFRRNWRQGLRLEIVLGYLFAVTGIGTVAVLFPEITIWLVPVSGLATALALRGFSHPPVERPGLLISVAAAALFLVGTAVVLPRFSDPEVPTPPQRDGALMLMGGIVTSSGGGNMARSDPAQLGYTCEQTYYFSYKGPGDGQPQNDALCPITTGAPYEAEHTQQPLEYQVEAFVEQVPALPRPLVVAGHSHAIWVAWEALARGDAHVDALILVGALPDSVVGYRPPGENGPGRVLGDLLRLVAPLAQWADFEFQPDMPAALHLQGTPNSSRDILAQELPDEVEVLSVTTAGDLPLMPGGWQLDVERNACPIRSSHTELPLDAVYAKEVNRFLDGRPARDCPVWRDWGAYLTEAFGAPPSSAGQDISAAARSR</sequence>
<proteinExistence type="predicted"/>
<keyword evidence="1" id="KW-0812">Transmembrane</keyword>
<dbReference type="EMBL" id="JAVDYJ010000001">
    <property type="protein sequence ID" value="MDR7346030.1"/>
    <property type="molecule type" value="Genomic_DNA"/>
</dbReference>
<dbReference type="RefSeq" id="WP_310170440.1">
    <property type="nucleotide sequence ID" value="NZ_BAABHE010000002.1"/>
</dbReference>
<reference evidence="2 3" key="1">
    <citation type="submission" date="2023-07" db="EMBL/GenBank/DDBJ databases">
        <title>Sequencing the genomes of 1000 actinobacteria strains.</title>
        <authorList>
            <person name="Klenk H.-P."/>
        </authorList>
    </citation>
    <scope>NUCLEOTIDE SEQUENCE [LARGE SCALE GENOMIC DNA]</scope>
    <source>
        <strain evidence="2 3">DSM 22966</strain>
    </source>
</reference>
<dbReference type="Gene3D" id="3.40.50.1820">
    <property type="entry name" value="alpha/beta hydrolase"/>
    <property type="match status" value="1"/>
</dbReference>
<name>A0ABU2AXF5_9MICC</name>